<sequence length="94" mass="10534">MCSGERNTLGERETRTKMGRERSSSISATVLELHSTGIHGGSFVADEKRRHHHQNSPPLSCHRNSEPYSVAVQICHRNSYHRWCSSKPPPPSLG</sequence>
<evidence type="ECO:0000256" key="1">
    <source>
        <dbReference type="SAM" id="MobiDB-lite"/>
    </source>
</evidence>
<gene>
    <name evidence="2" type="ORF">PIB30_098924</name>
</gene>
<accession>A0ABU6RWT2</accession>
<evidence type="ECO:0000313" key="3">
    <source>
        <dbReference type="Proteomes" id="UP001341840"/>
    </source>
</evidence>
<keyword evidence="3" id="KW-1185">Reference proteome</keyword>
<name>A0ABU6RWT2_9FABA</name>
<protein>
    <submittedName>
        <fullName evidence="2">Uncharacterized protein</fullName>
    </submittedName>
</protein>
<reference evidence="2 3" key="1">
    <citation type="journal article" date="2023" name="Plants (Basel)">
        <title>Bridging the Gap: Combining Genomics and Transcriptomics Approaches to Understand Stylosanthes scabra, an Orphan Legume from the Brazilian Caatinga.</title>
        <authorList>
            <person name="Ferreira-Neto J.R.C."/>
            <person name="da Silva M.D."/>
            <person name="Binneck E."/>
            <person name="de Melo N.F."/>
            <person name="da Silva R.H."/>
            <person name="de Melo A.L.T.M."/>
            <person name="Pandolfi V."/>
            <person name="Bustamante F.O."/>
            <person name="Brasileiro-Vidal A.C."/>
            <person name="Benko-Iseppon A.M."/>
        </authorList>
    </citation>
    <scope>NUCLEOTIDE SEQUENCE [LARGE SCALE GENOMIC DNA]</scope>
    <source>
        <tissue evidence="2">Leaves</tissue>
    </source>
</reference>
<evidence type="ECO:0000313" key="2">
    <source>
        <dbReference type="EMBL" id="MED6128546.1"/>
    </source>
</evidence>
<feature type="region of interest" description="Disordered" evidence="1">
    <location>
        <begin position="1"/>
        <end position="26"/>
    </location>
</feature>
<comment type="caution">
    <text evidence="2">The sequence shown here is derived from an EMBL/GenBank/DDBJ whole genome shotgun (WGS) entry which is preliminary data.</text>
</comment>
<proteinExistence type="predicted"/>
<feature type="compositionally biased region" description="Basic and acidic residues" evidence="1">
    <location>
        <begin position="8"/>
        <end position="23"/>
    </location>
</feature>
<dbReference type="Proteomes" id="UP001341840">
    <property type="component" value="Unassembled WGS sequence"/>
</dbReference>
<organism evidence="2 3">
    <name type="scientific">Stylosanthes scabra</name>
    <dbReference type="NCBI Taxonomy" id="79078"/>
    <lineage>
        <taxon>Eukaryota</taxon>
        <taxon>Viridiplantae</taxon>
        <taxon>Streptophyta</taxon>
        <taxon>Embryophyta</taxon>
        <taxon>Tracheophyta</taxon>
        <taxon>Spermatophyta</taxon>
        <taxon>Magnoliopsida</taxon>
        <taxon>eudicotyledons</taxon>
        <taxon>Gunneridae</taxon>
        <taxon>Pentapetalae</taxon>
        <taxon>rosids</taxon>
        <taxon>fabids</taxon>
        <taxon>Fabales</taxon>
        <taxon>Fabaceae</taxon>
        <taxon>Papilionoideae</taxon>
        <taxon>50 kb inversion clade</taxon>
        <taxon>dalbergioids sensu lato</taxon>
        <taxon>Dalbergieae</taxon>
        <taxon>Pterocarpus clade</taxon>
        <taxon>Stylosanthes</taxon>
    </lineage>
</organism>
<dbReference type="EMBL" id="JASCZI010032794">
    <property type="protein sequence ID" value="MED6128546.1"/>
    <property type="molecule type" value="Genomic_DNA"/>
</dbReference>